<organism evidence="1 2">
    <name type="scientific">Marinobacterium iners DSM 11526</name>
    <dbReference type="NCBI Taxonomy" id="1122198"/>
    <lineage>
        <taxon>Bacteria</taxon>
        <taxon>Pseudomonadati</taxon>
        <taxon>Pseudomonadota</taxon>
        <taxon>Gammaproteobacteria</taxon>
        <taxon>Oceanospirillales</taxon>
        <taxon>Oceanospirillaceae</taxon>
        <taxon>Marinobacterium</taxon>
    </lineage>
</organism>
<evidence type="ECO:0000313" key="2">
    <source>
        <dbReference type="Proteomes" id="UP000242469"/>
    </source>
</evidence>
<dbReference type="AlphaFoldDB" id="A0A1H4F355"/>
<dbReference type="OrthoDB" id="8162132at2"/>
<keyword evidence="2" id="KW-1185">Reference proteome</keyword>
<name>A0A1H4F355_9GAMM</name>
<accession>A0A1H4F355</accession>
<dbReference type="EMBL" id="FNRJ01000010">
    <property type="protein sequence ID" value="SEA91370.1"/>
    <property type="molecule type" value="Genomic_DNA"/>
</dbReference>
<reference evidence="2" key="1">
    <citation type="submission" date="2016-10" db="EMBL/GenBank/DDBJ databases">
        <authorList>
            <person name="Varghese N."/>
            <person name="Submissions S."/>
        </authorList>
    </citation>
    <scope>NUCLEOTIDE SEQUENCE [LARGE SCALE GENOMIC DNA]</scope>
    <source>
        <strain evidence="2">DSM 11526</strain>
    </source>
</reference>
<dbReference type="RefSeq" id="WP_091826908.1">
    <property type="nucleotide sequence ID" value="NZ_FNRJ01000010.1"/>
</dbReference>
<dbReference type="STRING" id="1122198.SAMN02745729_1105"/>
<dbReference type="Proteomes" id="UP000242469">
    <property type="component" value="Unassembled WGS sequence"/>
</dbReference>
<protein>
    <submittedName>
        <fullName evidence="1">Uncharacterized protein</fullName>
    </submittedName>
</protein>
<evidence type="ECO:0000313" key="1">
    <source>
        <dbReference type="EMBL" id="SEA91370.1"/>
    </source>
</evidence>
<gene>
    <name evidence="1" type="ORF">SAMN02745729_1105</name>
</gene>
<sequence>MATVPSKEDTAHVILEIFVEHFNSRPGHVLRINNFTSIWHSRGLTSEDFNVGMEYAVSQNWVEAMPSGDSYKLTDTGYSKMATLPTPEETAREILGIFVGNFNSRPGHVLRINNFNAVWHSRGLASEDFQSGMEYAAAQGWVEVQSGGDAFKLTDAGFAEA</sequence>
<proteinExistence type="predicted"/>